<comment type="subcellular location">
    <subcellularLocation>
        <location evidence="1">Membrane</location>
        <topology evidence="1">Multi-pass membrane protein</topology>
    </subcellularLocation>
</comment>
<keyword evidence="8" id="KW-0406">Ion transport</keyword>
<keyword evidence="3" id="KW-0716">Sensory transduction</keyword>
<feature type="domain" description="Ion transport" evidence="14">
    <location>
        <begin position="509"/>
        <end position="773"/>
    </location>
</feature>
<evidence type="ECO:0000256" key="9">
    <source>
        <dbReference type="ARBA" id="ARBA00023136"/>
    </source>
</evidence>
<feature type="transmembrane region" description="Helical" evidence="13">
    <location>
        <begin position="600"/>
        <end position="617"/>
    </location>
</feature>
<keyword evidence="10" id="KW-0325">Glycoprotein</keyword>
<feature type="repeat" description="ANK" evidence="12">
    <location>
        <begin position="245"/>
        <end position="277"/>
    </location>
</feature>
<evidence type="ECO:0000256" key="6">
    <source>
        <dbReference type="ARBA" id="ARBA00022989"/>
    </source>
</evidence>
<dbReference type="PROSITE" id="PS50088">
    <property type="entry name" value="ANK_REPEAT"/>
    <property type="match status" value="5"/>
</dbReference>
<reference evidence="16" key="1">
    <citation type="submission" date="2025-08" db="UniProtKB">
        <authorList>
            <consortium name="RefSeq"/>
        </authorList>
    </citation>
    <scope>IDENTIFICATION</scope>
</reference>
<dbReference type="Pfam" id="PF00520">
    <property type="entry name" value="Ion_trans"/>
    <property type="match status" value="1"/>
</dbReference>
<dbReference type="GO" id="GO:0034703">
    <property type="term" value="C:cation channel complex"/>
    <property type="evidence" value="ECO:0007669"/>
    <property type="project" value="UniProtKB-ARBA"/>
</dbReference>
<evidence type="ECO:0000256" key="13">
    <source>
        <dbReference type="SAM" id="Phobius"/>
    </source>
</evidence>
<dbReference type="KEGG" id="dqu:106750893"/>
<feature type="repeat" description="ANK" evidence="12">
    <location>
        <begin position="379"/>
        <end position="411"/>
    </location>
</feature>
<evidence type="ECO:0000256" key="2">
    <source>
        <dbReference type="ARBA" id="ARBA00022448"/>
    </source>
</evidence>
<keyword evidence="7 12" id="KW-0040">ANK repeat</keyword>
<evidence type="ECO:0000256" key="8">
    <source>
        <dbReference type="ARBA" id="ARBA00023065"/>
    </source>
</evidence>
<gene>
    <name evidence="16" type="primary">LOC106750893</name>
</gene>
<dbReference type="PANTHER" id="PTHR47143">
    <property type="entry name" value="TRANSIENT RECEPTOR POTENTIAL CATION CHANNEL PROTEIN PAINLESS"/>
    <property type="match status" value="1"/>
</dbReference>
<feature type="repeat" description="ANK" evidence="12">
    <location>
        <begin position="311"/>
        <end position="343"/>
    </location>
</feature>
<evidence type="ECO:0000313" key="15">
    <source>
        <dbReference type="Proteomes" id="UP000515204"/>
    </source>
</evidence>
<keyword evidence="2" id="KW-0813">Transport</keyword>
<feature type="transmembrane region" description="Helical" evidence="13">
    <location>
        <begin position="510"/>
        <end position="533"/>
    </location>
</feature>
<dbReference type="Proteomes" id="UP000515204">
    <property type="component" value="Unplaced"/>
</dbReference>
<dbReference type="RefSeq" id="XP_014486998.1">
    <property type="nucleotide sequence ID" value="XM_014631512.1"/>
</dbReference>
<name>A0A6P3Y9D1_DINQU</name>
<dbReference type="GO" id="GO:0005216">
    <property type="term" value="F:monoatomic ion channel activity"/>
    <property type="evidence" value="ECO:0007669"/>
    <property type="project" value="InterPro"/>
</dbReference>
<dbReference type="SUPFAM" id="SSF48403">
    <property type="entry name" value="Ankyrin repeat"/>
    <property type="match status" value="1"/>
</dbReference>
<proteinExistence type="predicted"/>
<evidence type="ECO:0000256" key="10">
    <source>
        <dbReference type="ARBA" id="ARBA00023180"/>
    </source>
</evidence>
<keyword evidence="11" id="KW-0407">Ion channel</keyword>
<evidence type="ECO:0000256" key="7">
    <source>
        <dbReference type="ARBA" id="ARBA00023043"/>
    </source>
</evidence>
<accession>A0A6P3Y9D1</accession>
<feature type="transmembrane region" description="Helical" evidence="13">
    <location>
        <begin position="567"/>
        <end position="588"/>
    </location>
</feature>
<dbReference type="Gene3D" id="1.25.40.20">
    <property type="entry name" value="Ankyrin repeat-containing domain"/>
    <property type="match status" value="3"/>
</dbReference>
<evidence type="ECO:0000256" key="5">
    <source>
        <dbReference type="ARBA" id="ARBA00022737"/>
    </source>
</evidence>
<dbReference type="OrthoDB" id="7464126at2759"/>
<feature type="transmembrane region" description="Helical" evidence="13">
    <location>
        <begin position="629"/>
        <end position="655"/>
    </location>
</feature>
<dbReference type="PANTHER" id="PTHR47143:SF1">
    <property type="entry name" value="ION_TRANS DOMAIN-CONTAINING PROTEIN"/>
    <property type="match status" value="1"/>
</dbReference>
<keyword evidence="6 13" id="KW-1133">Transmembrane helix</keyword>
<sequence>MSRAPQGRQTVPDLHISIPMDTFLSEENDRIQIEDDYVCEYPSPRQDHSKYIGDYVNPAGIDRSFVHNNELFIRVVLVKHARQEGCRFQLWDLEKLSGMDETNMLLAACEPNEINVLLLYASFLGRDDLICRLCENDANVDHAESDVGLTALHLCAFRNCLYGVRYLIEKKDANIRFNQAHTPFHYAAFGDSYDVARYFLQLPVIQEASLQDEETVLHVAARANALRVLSLIAPGNHQMDRFDRNGFAAIHYAALYGNLECLNVFLQSGCRVNLPTESGKTALHLAATGGWVDVVLLLIESNADIQQQDQAGDTALHAAVNLHRLECVEALLVHGADPNAENNIGRSSLHQALSGSLISDNIVKLLLTSKADVNKADKFGNTPLHIAALKELSRYVNLLIEHEADLSAKTKEGTSALSIVLRKTPTCLDIFKQRLDKFVTLQGQGFVAGELELKMEFRPLLPTERCGQSEISYLNMFVKEGYKEILLHPLCQSFLHLKWKNIRKFYIARLFTYLVYLLALMSWVMVGLAHNCYNESHRIERRPSYCTDVSGIYDFFSRHPAILETQWVMLVILTLLEIVRKVTVLPSYFAVRQFFTQENLVEWCLILTVLAISCVYTDRTYAWQRYLSAFAVFCGWSNLMLMIGQFPMFGTYVAMYTSVQAEVFKLLLLYACLLVGFTASFCIIFPHVEAFGSLSLGFIKILTMMTGELTFDYFFTSNETFSQADLPDVDDHTWAFLRISAQFFFLLFLLIVTIVLMNLMIGIAVHDIKGLQKSLGLEKLVRQINLIYVMEDALHTAVLPKRLLKWLRWSALIQPSPVCPDITVHPLNPREKSLPRDILLAAYSIAKEGNEYNNLALSRRNTYGSGNRA</sequence>
<dbReference type="AlphaFoldDB" id="A0A6P3Y9D1"/>
<dbReference type="Pfam" id="PF12796">
    <property type="entry name" value="Ank_2"/>
    <property type="match status" value="3"/>
</dbReference>
<evidence type="ECO:0000256" key="3">
    <source>
        <dbReference type="ARBA" id="ARBA00022606"/>
    </source>
</evidence>
<keyword evidence="4 13" id="KW-0812">Transmembrane</keyword>
<dbReference type="InterPro" id="IPR005821">
    <property type="entry name" value="Ion_trans_dom"/>
</dbReference>
<evidence type="ECO:0000256" key="4">
    <source>
        <dbReference type="ARBA" id="ARBA00022692"/>
    </source>
</evidence>
<evidence type="ECO:0000256" key="1">
    <source>
        <dbReference type="ARBA" id="ARBA00004141"/>
    </source>
</evidence>
<dbReference type="GeneID" id="106750893"/>
<organism evidence="15 16">
    <name type="scientific">Dinoponera quadriceps</name>
    <name type="common">South American ant</name>
    <dbReference type="NCBI Taxonomy" id="609295"/>
    <lineage>
        <taxon>Eukaryota</taxon>
        <taxon>Metazoa</taxon>
        <taxon>Ecdysozoa</taxon>
        <taxon>Arthropoda</taxon>
        <taxon>Hexapoda</taxon>
        <taxon>Insecta</taxon>
        <taxon>Pterygota</taxon>
        <taxon>Neoptera</taxon>
        <taxon>Endopterygota</taxon>
        <taxon>Hymenoptera</taxon>
        <taxon>Apocrita</taxon>
        <taxon>Aculeata</taxon>
        <taxon>Formicoidea</taxon>
        <taxon>Formicidae</taxon>
        <taxon>Ponerinae</taxon>
        <taxon>Ponerini</taxon>
        <taxon>Dinoponera</taxon>
    </lineage>
</organism>
<dbReference type="PROSITE" id="PS50297">
    <property type="entry name" value="ANK_REP_REGION"/>
    <property type="match status" value="5"/>
</dbReference>
<dbReference type="PRINTS" id="PR01415">
    <property type="entry name" value="ANKYRIN"/>
</dbReference>
<keyword evidence="9 13" id="KW-0472">Membrane</keyword>
<keyword evidence="15" id="KW-1185">Reference proteome</keyword>
<evidence type="ECO:0000256" key="11">
    <source>
        <dbReference type="ARBA" id="ARBA00023303"/>
    </source>
</evidence>
<evidence type="ECO:0000313" key="16">
    <source>
        <dbReference type="RefSeq" id="XP_014486998.1"/>
    </source>
</evidence>
<dbReference type="InterPro" id="IPR036770">
    <property type="entry name" value="Ankyrin_rpt-contain_sf"/>
</dbReference>
<dbReference type="SMART" id="SM00248">
    <property type="entry name" value="ANK"/>
    <property type="match status" value="9"/>
</dbReference>
<feature type="repeat" description="ANK" evidence="12">
    <location>
        <begin position="278"/>
        <end position="310"/>
    </location>
</feature>
<dbReference type="InterPro" id="IPR002110">
    <property type="entry name" value="Ankyrin_rpt"/>
</dbReference>
<keyword evidence="5" id="KW-0677">Repeat</keyword>
<dbReference type="InterPro" id="IPR052076">
    <property type="entry name" value="TRP_cation_channel"/>
</dbReference>
<feature type="transmembrane region" description="Helical" evidence="13">
    <location>
        <begin position="667"/>
        <end position="685"/>
    </location>
</feature>
<evidence type="ECO:0000256" key="12">
    <source>
        <dbReference type="PROSITE-ProRule" id="PRU00023"/>
    </source>
</evidence>
<feature type="transmembrane region" description="Helical" evidence="13">
    <location>
        <begin position="735"/>
        <end position="765"/>
    </location>
</feature>
<feature type="repeat" description="ANK" evidence="12">
    <location>
        <begin position="344"/>
        <end position="378"/>
    </location>
</feature>
<protein>
    <submittedName>
        <fullName evidence="16">Transient receptor potential channel pyrexia-like</fullName>
    </submittedName>
</protein>
<evidence type="ECO:0000259" key="14">
    <source>
        <dbReference type="Pfam" id="PF00520"/>
    </source>
</evidence>